<evidence type="ECO:0000256" key="1">
    <source>
        <dbReference type="SAM" id="SignalP"/>
    </source>
</evidence>
<feature type="signal peptide" evidence="1">
    <location>
        <begin position="1"/>
        <end position="19"/>
    </location>
</feature>
<gene>
    <name evidence="2" type="ORF">A0J61_01707</name>
</gene>
<evidence type="ECO:0000313" key="2">
    <source>
        <dbReference type="EMBL" id="OBZ90233.1"/>
    </source>
</evidence>
<dbReference type="EMBL" id="LUGH01000057">
    <property type="protein sequence ID" value="OBZ90233.1"/>
    <property type="molecule type" value="Genomic_DNA"/>
</dbReference>
<feature type="chain" id="PRO_5008889781" evidence="1">
    <location>
        <begin position="20"/>
        <end position="269"/>
    </location>
</feature>
<dbReference type="Proteomes" id="UP000093000">
    <property type="component" value="Unassembled WGS sequence"/>
</dbReference>
<sequence>MHSFFLLLILFSLIALNTSLPITEETIQNEPTTVDIFMVQVDRLAQVIATHLQFDHLDAVISSADKEIATEFQHHIQISIESDSQLHQTEELPTLDMMDLEILKSQIFAAIQAHTEGNLPLTWDRLADQLSRQAIESYLRQSLMSVCSEGDDVISSGCLSQHAVELANQLDQYILQSLTQVFEILDQKALPDLLQHTAKDLKGILNYFNSVFLQDGTRKFVLQVIPWNTDSTDIHSFKSRLLDMAVHPSYGETSHSVAFFIDYATMARV</sequence>
<name>A0A1C7NM53_9FUNG</name>
<dbReference type="InParanoid" id="A0A1C7NM53"/>
<comment type="caution">
    <text evidence="2">The sequence shown here is derived from an EMBL/GenBank/DDBJ whole genome shotgun (WGS) entry which is preliminary data.</text>
</comment>
<reference evidence="2 3" key="1">
    <citation type="submission" date="2016-03" db="EMBL/GenBank/DDBJ databases">
        <title>Choanephora cucurbitarum.</title>
        <authorList>
            <person name="Min B."/>
            <person name="Park H."/>
            <person name="Park J.-H."/>
            <person name="Shin H.-D."/>
            <person name="Choi I.-G."/>
        </authorList>
    </citation>
    <scope>NUCLEOTIDE SEQUENCE [LARGE SCALE GENOMIC DNA]</scope>
    <source>
        <strain evidence="2 3">KUS-F28377</strain>
    </source>
</reference>
<organism evidence="2 3">
    <name type="scientific">Choanephora cucurbitarum</name>
    <dbReference type="NCBI Taxonomy" id="101091"/>
    <lineage>
        <taxon>Eukaryota</taxon>
        <taxon>Fungi</taxon>
        <taxon>Fungi incertae sedis</taxon>
        <taxon>Mucoromycota</taxon>
        <taxon>Mucoromycotina</taxon>
        <taxon>Mucoromycetes</taxon>
        <taxon>Mucorales</taxon>
        <taxon>Mucorineae</taxon>
        <taxon>Choanephoraceae</taxon>
        <taxon>Choanephoroideae</taxon>
        <taxon>Choanephora</taxon>
    </lineage>
</organism>
<evidence type="ECO:0000313" key="3">
    <source>
        <dbReference type="Proteomes" id="UP000093000"/>
    </source>
</evidence>
<dbReference type="OrthoDB" id="2263825at2759"/>
<keyword evidence="3" id="KW-1185">Reference proteome</keyword>
<protein>
    <submittedName>
        <fullName evidence="2">Uncharacterized protein</fullName>
    </submittedName>
</protein>
<dbReference type="STRING" id="101091.A0A1C7NM53"/>
<accession>A0A1C7NM53</accession>
<dbReference type="AlphaFoldDB" id="A0A1C7NM53"/>
<proteinExistence type="predicted"/>
<keyword evidence="1" id="KW-0732">Signal</keyword>